<evidence type="ECO:0000256" key="4">
    <source>
        <dbReference type="ARBA" id="ARBA00023054"/>
    </source>
</evidence>
<dbReference type="STRING" id="1764295.A0A5B8MKP5"/>
<proteinExistence type="predicted"/>
<reference evidence="8 9" key="1">
    <citation type="submission" date="2018-07" db="EMBL/GenBank/DDBJ databases">
        <title>The complete nuclear genome of the prasinophyte Chloropicon primus (CCMP1205).</title>
        <authorList>
            <person name="Pombert J.-F."/>
            <person name="Otis C."/>
            <person name="Turmel M."/>
            <person name="Lemieux C."/>
        </authorList>
    </citation>
    <scope>NUCLEOTIDE SEQUENCE [LARGE SCALE GENOMIC DNA]</scope>
    <source>
        <strain evidence="8 9">CCMP1205</strain>
    </source>
</reference>
<keyword evidence="9" id="KW-1185">Reference proteome</keyword>
<feature type="domain" description="Beta-catenin-like protein 1 N-terminal" evidence="7">
    <location>
        <begin position="10"/>
        <end position="115"/>
    </location>
</feature>
<dbReference type="PANTHER" id="PTHR14978">
    <property type="entry name" value="BETA-CATENIN-LIKE PROTEIN 1 NUCLEAR ASSOCIATED PROTEIN"/>
    <property type="match status" value="1"/>
</dbReference>
<evidence type="ECO:0000256" key="5">
    <source>
        <dbReference type="ARBA" id="ARBA00023242"/>
    </source>
</evidence>
<comment type="subcellular location">
    <subcellularLocation>
        <location evidence="1">Nucleus</location>
    </subcellularLocation>
</comment>
<dbReference type="Pfam" id="PF08216">
    <property type="entry name" value="CTNNBL"/>
    <property type="match status" value="1"/>
</dbReference>
<keyword evidence="3" id="KW-0677">Repeat</keyword>
<name>A0A5B8MKP5_9CHLO</name>
<organism evidence="8 9">
    <name type="scientific">Chloropicon primus</name>
    <dbReference type="NCBI Taxonomy" id="1764295"/>
    <lineage>
        <taxon>Eukaryota</taxon>
        <taxon>Viridiplantae</taxon>
        <taxon>Chlorophyta</taxon>
        <taxon>Chloropicophyceae</taxon>
        <taxon>Chloropicales</taxon>
        <taxon>Chloropicaceae</taxon>
        <taxon>Chloropicon</taxon>
    </lineage>
</organism>
<dbReference type="PANTHER" id="PTHR14978:SF0">
    <property type="entry name" value="BETA-CATENIN-LIKE PROTEIN 1"/>
    <property type="match status" value="1"/>
</dbReference>
<sequence>MKRGRSGEELLEERERDLERRGVQGVASMADEKSIRRVLTTLEKRMNENLELRLKFPQNPEKFMDSEVSLDEEIKNLQSLATSPQHYPLLIRLEGVPLLLSLITHENTSITRDVTLVLSELLDGDSVEDRLGEAVMLVESLVENKVVGLLEGVLQRCSEGERKEEEEADAVFHTLTLLENMIDLKPEVAEAVKDSSILRWLLKRVESGESDSNRTYSSEILAILLQTSDANKKRILELSGVETLLQAIAKFRKADPKDSEEEEYLENLFDALCAVAMVKESKEELLKAEAMDLMVIMMKKKRTARLPAMKVCNFALTDCAFLCEQFVTSLGLGPLFGFFMGKGFDKGSKKRREQGVEMQEHVISILANLLQRLAPGNKRNRVLAKFAEQDCEKLDRLVELWHEYSDKLGGVASLKRLNQSGDGAEEEYLDLLEGGLYCLQQLALINANLWSSGVESMQKRLVFVFQQYGYEMCDISTLLKIQFKFVYELQGSNASSEGTDAKAKARLEKLIGIMDDYKN</sequence>
<feature type="compositionally biased region" description="Basic and acidic residues" evidence="6">
    <location>
        <begin position="1"/>
        <end position="22"/>
    </location>
</feature>
<dbReference type="Proteomes" id="UP000316726">
    <property type="component" value="Chromosome 3"/>
</dbReference>
<dbReference type="InterPro" id="IPR011989">
    <property type="entry name" value="ARM-like"/>
</dbReference>
<gene>
    <name evidence="8" type="ORF">A3770_03p24600</name>
</gene>
<evidence type="ECO:0000313" key="8">
    <source>
        <dbReference type="EMBL" id="QDZ19942.1"/>
    </source>
</evidence>
<keyword evidence="5" id="KW-0539">Nucleus</keyword>
<dbReference type="SMART" id="SM01156">
    <property type="entry name" value="DUF1716"/>
    <property type="match status" value="1"/>
</dbReference>
<dbReference type="GO" id="GO:0010467">
    <property type="term" value="P:gene expression"/>
    <property type="evidence" value="ECO:0007669"/>
    <property type="project" value="UniProtKB-ARBA"/>
</dbReference>
<dbReference type="InterPro" id="IPR016024">
    <property type="entry name" value="ARM-type_fold"/>
</dbReference>
<dbReference type="AlphaFoldDB" id="A0A5B8MKP5"/>
<dbReference type="InterPro" id="IPR039678">
    <property type="entry name" value="CTNNBL1"/>
</dbReference>
<dbReference type="InterPro" id="IPR013180">
    <property type="entry name" value="CTNNBL1_N"/>
</dbReference>
<dbReference type="GO" id="GO:0005681">
    <property type="term" value="C:spliceosomal complex"/>
    <property type="evidence" value="ECO:0007669"/>
    <property type="project" value="TreeGrafter"/>
</dbReference>
<evidence type="ECO:0000256" key="3">
    <source>
        <dbReference type="ARBA" id="ARBA00022737"/>
    </source>
</evidence>
<dbReference type="EMBL" id="CP031036">
    <property type="protein sequence ID" value="QDZ19942.1"/>
    <property type="molecule type" value="Genomic_DNA"/>
</dbReference>
<dbReference type="FunFam" id="1.25.10.10:FF:001136">
    <property type="entry name" value="Beta-catenin-like protein 1"/>
    <property type="match status" value="1"/>
</dbReference>
<evidence type="ECO:0000256" key="2">
    <source>
        <dbReference type="ARBA" id="ARBA00022553"/>
    </source>
</evidence>
<evidence type="ECO:0000313" key="9">
    <source>
        <dbReference type="Proteomes" id="UP000316726"/>
    </source>
</evidence>
<evidence type="ECO:0000259" key="7">
    <source>
        <dbReference type="SMART" id="SM01156"/>
    </source>
</evidence>
<accession>A0A5B8MKP5</accession>
<evidence type="ECO:0000256" key="1">
    <source>
        <dbReference type="ARBA" id="ARBA00004123"/>
    </source>
</evidence>
<protein>
    <submittedName>
        <fullName evidence="8">Beta-catenin-like protein</fullName>
    </submittedName>
</protein>
<feature type="region of interest" description="Disordered" evidence="6">
    <location>
        <begin position="1"/>
        <end position="25"/>
    </location>
</feature>
<keyword evidence="2" id="KW-0597">Phosphoprotein</keyword>
<dbReference type="Gene3D" id="1.25.10.10">
    <property type="entry name" value="Leucine-rich Repeat Variant"/>
    <property type="match status" value="1"/>
</dbReference>
<evidence type="ECO:0000256" key="6">
    <source>
        <dbReference type="SAM" id="MobiDB-lite"/>
    </source>
</evidence>
<dbReference type="SUPFAM" id="SSF48371">
    <property type="entry name" value="ARM repeat"/>
    <property type="match status" value="1"/>
</dbReference>
<dbReference type="OrthoDB" id="1898821at2759"/>
<keyword evidence="4" id="KW-0175">Coiled coil</keyword>